<evidence type="ECO:0000256" key="1">
    <source>
        <dbReference type="ARBA" id="ARBA00009320"/>
    </source>
</evidence>
<keyword evidence="2" id="KW-0808">Transferase</keyword>
<dbReference type="AlphaFoldDB" id="A0A645JD00"/>
<gene>
    <name evidence="2" type="primary">ilvE_37</name>
    <name evidence="2" type="ORF">SDC9_205987</name>
</gene>
<reference evidence="2" key="1">
    <citation type="submission" date="2019-08" db="EMBL/GenBank/DDBJ databases">
        <authorList>
            <person name="Kucharzyk K."/>
            <person name="Murdoch R.W."/>
            <person name="Higgins S."/>
            <person name="Loffler F."/>
        </authorList>
    </citation>
    <scope>NUCLEOTIDE SEQUENCE</scope>
</reference>
<dbReference type="InterPro" id="IPR043132">
    <property type="entry name" value="BCAT-like_C"/>
</dbReference>
<name>A0A645JD00_9ZZZZ</name>
<dbReference type="GO" id="GO:0004084">
    <property type="term" value="F:branched-chain-amino-acid transaminase activity"/>
    <property type="evidence" value="ECO:0007669"/>
    <property type="project" value="UniProtKB-EC"/>
</dbReference>
<dbReference type="EMBL" id="VSSQ01130789">
    <property type="protein sequence ID" value="MPN58284.1"/>
    <property type="molecule type" value="Genomic_DNA"/>
</dbReference>
<dbReference type="EC" id="2.6.1.42" evidence="2"/>
<accession>A0A645JD00</accession>
<keyword evidence="2" id="KW-0032">Aminotransferase</keyword>
<dbReference type="InterPro" id="IPR050571">
    <property type="entry name" value="Class-IV_PLP-Dep_Aminotrnsfr"/>
</dbReference>
<sequence>MIQVAKDLGYEVIETDMSRIEMLTADEVWMTGTAAEVVIVTTIDNRSVGNGKPGKVATELQKKFADVVRGKDDRYASWIEYVN</sequence>
<dbReference type="Gene3D" id="3.20.10.10">
    <property type="entry name" value="D-amino Acid Aminotransferase, subunit A, domain 2"/>
    <property type="match status" value="1"/>
</dbReference>
<dbReference type="InterPro" id="IPR036038">
    <property type="entry name" value="Aminotransferase-like"/>
</dbReference>
<comment type="caution">
    <text evidence="2">The sequence shown here is derived from an EMBL/GenBank/DDBJ whole genome shotgun (WGS) entry which is preliminary data.</text>
</comment>
<dbReference type="GO" id="GO:0019752">
    <property type="term" value="P:carboxylic acid metabolic process"/>
    <property type="evidence" value="ECO:0007669"/>
    <property type="project" value="TreeGrafter"/>
</dbReference>
<proteinExistence type="inferred from homology"/>
<evidence type="ECO:0000313" key="2">
    <source>
        <dbReference type="EMBL" id="MPN58284.1"/>
    </source>
</evidence>
<dbReference type="PANTHER" id="PTHR42743">
    <property type="entry name" value="AMINO-ACID AMINOTRANSFERASE"/>
    <property type="match status" value="1"/>
</dbReference>
<protein>
    <submittedName>
        <fullName evidence="2">Branched-chain-amino-acid aminotransferase</fullName>
        <ecNumber evidence="2">2.6.1.42</ecNumber>
    </submittedName>
</protein>
<comment type="similarity">
    <text evidence="1">Belongs to the class-IV pyridoxal-phosphate-dependent aminotransferase family.</text>
</comment>
<organism evidence="2">
    <name type="scientific">bioreactor metagenome</name>
    <dbReference type="NCBI Taxonomy" id="1076179"/>
    <lineage>
        <taxon>unclassified sequences</taxon>
        <taxon>metagenomes</taxon>
        <taxon>ecological metagenomes</taxon>
    </lineage>
</organism>
<dbReference type="PANTHER" id="PTHR42743:SF11">
    <property type="entry name" value="AMINODEOXYCHORISMATE LYASE"/>
    <property type="match status" value="1"/>
</dbReference>
<dbReference type="SUPFAM" id="SSF56752">
    <property type="entry name" value="D-aminoacid aminotransferase-like PLP-dependent enzymes"/>
    <property type="match status" value="1"/>
</dbReference>